<keyword evidence="5" id="KW-1133">Transmembrane helix</keyword>
<evidence type="ECO:0000256" key="2">
    <source>
        <dbReference type="ARBA" id="ARBA00022525"/>
    </source>
</evidence>
<keyword evidence="1" id="KW-0134">Cell wall</keyword>
<evidence type="ECO:0000256" key="5">
    <source>
        <dbReference type="SAM" id="Phobius"/>
    </source>
</evidence>
<keyword evidence="2" id="KW-0964">Secreted</keyword>
<evidence type="ECO:0000256" key="3">
    <source>
        <dbReference type="ARBA" id="ARBA00022729"/>
    </source>
</evidence>
<keyword evidence="9" id="KW-1185">Reference proteome</keyword>
<evidence type="ECO:0000256" key="1">
    <source>
        <dbReference type="ARBA" id="ARBA00022512"/>
    </source>
</evidence>
<evidence type="ECO:0000256" key="6">
    <source>
        <dbReference type="SAM" id="SignalP"/>
    </source>
</evidence>
<feature type="signal peptide" evidence="6">
    <location>
        <begin position="1"/>
        <end position="27"/>
    </location>
</feature>
<dbReference type="AlphaFoldDB" id="A0A562VH75"/>
<name>A0A562VH75_9ACTN</name>
<dbReference type="EMBL" id="VLLL01000001">
    <property type="protein sequence ID" value="TWJ17137.1"/>
    <property type="molecule type" value="Genomic_DNA"/>
</dbReference>
<proteinExistence type="predicted"/>
<comment type="caution">
    <text evidence="8">The sequence shown here is derived from an EMBL/GenBank/DDBJ whole genome shotgun (WGS) entry which is preliminary data.</text>
</comment>
<dbReference type="InterPro" id="IPR019931">
    <property type="entry name" value="LPXTG_anchor"/>
</dbReference>
<dbReference type="SUPFAM" id="SSF50370">
    <property type="entry name" value="Ricin B-like lectins"/>
    <property type="match status" value="1"/>
</dbReference>
<dbReference type="InterPro" id="IPR035992">
    <property type="entry name" value="Ricin_B-like_lectins"/>
</dbReference>
<keyword evidence="5" id="KW-0812">Transmembrane</keyword>
<evidence type="ECO:0000313" key="9">
    <source>
        <dbReference type="Proteomes" id="UP000321617"/>
    </source>
</evidence>
<accession>A0A562VH75</accession>
<dbReference type="RefSeq" id="WP_147131222.1">
    <property type="nucleotide sequence ID" value="NZ_BAABIJ010000009.1"/>
</dbReference>
<dbReference type="OrthoDB" id="1846031at2"/>
<feature type="chain" id="PRO_5022034166" evidence="6">
    <location>
        <begin position="28"/>
        <end position="206"/>
    </location>
</feature>
<dbReference type="Proteomes" id="UP000321617">
    <property type="component" value="Unassembled WGS sequence"/>
</dbReference>
<feature type="transmembrane region" description="Helical" evidence="5">
    <location>
        <begin position="174"/>
        <end position="193"/>
    </location>
</feature>
<keyword evidence="3 6" id="KW-0732">Signal</keyword>
<evidence type="ECO:0000313" key="8">
    <source>
        <dbReference type="EMBL" id="TWJ17137.1"/>
    </source>
</evidence>
<gene>
    <name evidence="8" type="ORF">LX16_0053</name>
</gene>
<sequence>MADRNITSMATALVVAAAVAVPAPAYADQPTGWMVNRATGQCAAPRSGDVVVESADCGVDTGHWRFTEYGAVADATGRTALTVDRADAGAPVTVGGDTESVTVWRHEPGTGQWHPQGHPELAVAAEPELVLRPWSGAPEQRWDLRTESDIAGAAATGSPSTTERLPTTGTSTTTAVAVGAAAALTGAFILIALRARRRLLQGSTHW</sequence>
<organism evidence="8 9">
    <name type="scientific">Stackebrandtia albiflava</name>
    <dbReference type="NCBI Taxonomy" id="406432"/>
    <lineage>
        <taxon>Bacteria</taxon>
        <taxon>Bacillati</taxon>
        <taxon>Actinomycetota</taxon>
        <taxon>Actinomycetes</taxon>
        <taxon>Glycomycetales</taxon>
        <taxon>Glycomycetaceae</taxon>
        <taxon>Stackebrandtia</taxon>
    </lineage>
</organism>
<keyword evidence="4" id="KW-0572">Peptidoglycan-anchor</keyword>
<protein>
    <submittedName>
        <fullName evidence="8">LPXTG-motif cell wall-anchored protein</fullName>
    </submittedName>
</protein>
<dbReference type="NCBIfam" id="TIGR01167">
    <property type="entry name" value="LPXTG_anchor"/>
    <property type="match status" value="1"/>
</dbReference>
<evidence type="ECO:0000259" key="7">
    <source>
        <dbReference type="Pfam" id="PF00746"/>
    </source>
</evidence>
<dbReference type="Pfam" id="PF00746">
    <property type="entry name" value="Gram_pos_anchor"/>
    <property type="match status" value="1"/>
</dbReference>
<keyword evidence="5" id="KW-0472">Membrane</keyword>
<reference evidence="8 9" key="1">
    <citation type="journal article" date="2013" name="Stand. Genomic Sci.">
        <title>Genomic Encyclopedia of Type Strains, Phase I: The one thousand microbial genomes (KMG-I) project.</title>
        <authorList>
            <person name="Kyrpides N.C."/>
            <person name="Woyke T."/>
            <person name="Eisen J.A."/>
            <person name="Garrity G."/>
            <person name="Lilburn T.G."/>
            <person name="Beck B.J."/>
            <person name="Whitman W.B."/>
            <person name="Hugenholtz P."/>
            <person name="Klenk H.P."/>
        </authorList>
    </citation>
    <scope>NUCLEOTIDE SEQUENCE [LARGE SCALE GENOMIC DNA]</scope>
    <source>
        <strain evidence="8 9">DSM 45044</strain>
    </source>
</reference>
<evidence type="ECO:0000256" key="4">
    <source>
        <dbReference type="ARBA" id="ARBA00023088"/>
    </source>
</evidence>
<feature type="domain" description="Gram-positive cocci surface proteins LPxTG" evidence="7">
    <location>
        <begin position="159"/>
        <end position="197"/>
    </location>
</feature>